<dbReference type="GO" id="GO:0019430">
    <property type="term" value="P:removal of superoxide radicals"/>
    <property type="evidence" value="ECO:0007669"/>
    <property type="project" value="InterPro"/>
</dbReference>
<dbReference type="PROSITE" id="PS00573">
    <property type="entry name" value="PYRIDINE_REDOX_2"/>
    <property type="match status" value="1"/>
</dbReference>
<dbReference type="Pfam" id="PF07992">
    <property type="entry name" value="Pyr_redox_2"/>
    <property type="match status" value="1"/>
</dbReference>
<evidence type="ECO:0000259" key="6">
    <source>
        <dbReference type="Pfam" id="PF07992"/>
    </source>
</evidence>
<keyword evidence="2" id="KW-0274">FAD</keyword>
<dbReference type="InterPro" id="IPR005982">
    <property type="entry name" value="Thioredox_Rdtase"/>
</dbReference>
<dbReference type="SUPFAM" id="SSF51905">
    <property type="entry name" value="FAD/NAD(P)-binding domain"/>
    <property type="match status" value="1"/>
</dbReference>
<dbReference type="GO" id="GO:0004791">
    <property type="term" value="F:thioredoxin-disulfide reductase (NADPH) activity"/>
    <property type="evidence" value="ECO:0007669"/>
    <property type="project" value="InterPro"/>
</dbReference>
<comment type="caution">
    <text evidence="7">The sequence shown here is derived from an EMBL/GenBank/DDBJ whole genome shotgun (WGS) entry which is preliminary data.</text>
</comment>
<evidence type="ECO:0000256" key="2">
    <source>
        <dbReference type="ARBA" id="ARBA00022827"/>
    </source>
</evidence>
<dbReference type="Gene3D" id="3.50.50.60">
    <property type="entry name" value="FAD/NAD(P)-binding domain"/>
    <property type="match status" value="2"/>
</dbReference>
<dbReference type="EMBL" id="ADZX01000861">
    <property type="protein sequence ID" value="EFK95164.1"/>
    <property type="molecule type" value="Genomic_DNA"/>
</dbReference>
<dbReference type="PRINTS" id="PR00368">
    <property type="entry name" value="FADPNR"/>
</dbReference>
<dbReference type="NCBIfam" id="TIGR01292">
    <property type="entry name" value="TRX_reduct"/>
    <property type="match status" value="1"/>
</dbReference>
<keyword evidence="5" id="KW-0676">Redox-active center</keyword>
<dbReference type="InterPro" id="IPR023753">
    <property type="entry name" value="FAD/NAD-binding_dom"/>
</dbReference>
<keyword evidence="1" id="KW-0285">Flavoprotein</keyword>
<feature type="non-terminal residue" evidence="7">
    <location>
        <position position="1"/>
    </location>
</feature>
<dbReference type="GO" id="GO:0005737">
    <property type="term" value="C:cytoplasm"/>
    <property type="evidence" value="ECO:0007669"/>
    <property type="project" value="InterPro"/>
</dbReference>
<accession>D9PMP5</accession>
<sequence length="297" mass="32398">RSGPAGLTAAIYSARADLSPLVIGGLSYGGQLMGTTLVENFPGFIDGIQGPELMNNMIEQSKRFGAEFIFENVTKVDFSDKIKKVFVGEKEYAGDAVIIAVGSTPRRLGLEAEEKFWGRGVSTCATCDAAFYRDKVVAVVGGGDSALEEATFLTKFANKVFVIHRRSELRASKAMQNRAFANDKIEFVWNTEIVDIVGADKVEFLKIKNSEDNSEKDLKVDGMFLAIGHIPNTKFLVDQIELDEVGFIKVNDNTKTNVEGVFVAGDVRDHVYQQAITASGMGCMAALDAEKWLSTQV</sequence>
<keyword evidence="3" id="KW-0560">Oxidoreductase</keyword>
<dbReference type="PANTHER" id="PTHR48105">
    <property type="entry name" value="THIOREDOXIN REDUCTASE 1-RELATED-RELATED"/>
    <property type="match status" value="1"/>
</dbReference>
<evidence type="ECO:0000256" key="1">
    <source>
        <dbReference type="ARBA" id="ARBA00022630"/>
    </source>
</evidence>
<reference evidence="7" key="1">
    <citation type="submission" date="2010-07" db="EMBL/GenBank/DDBJ databases">
        <authorList>
            <consortium name="CONSOLIDER consortium CSD2007-00005"/>
            <person name="Guazzaroni M.-E."/>
            <person name="Richter M."/>
            <person name="Garcia-Salamanca A."/>
            <person name="Yarza P."/>
            <person name="Ferrer M."/>
        </authorList>
    </citation>
    <scope>NUCLEOTIDE SEQUENCE</scope>
</reference>
<evidence type="ECO:0000256" key="3">
    <source>
        <dbReference type="ARBA" id="ARBA00023002"/>
    </source>
</evidence>
<proteinExistence type="predicted"/>
<evidence type="ECO:0000313" key="7">
    <source>
        <dbReference type="EMBL" id="EFK95164.1"/>
    </source>
</evidence>
<evidence type="ECO:0000256" key="4">
    <source>
        <dbReference type="ARBA" id="ARBA00023157"/>
    </source>
</evidence>
<keyword evidence="4" id="KW-1015">Disulfide bond</keyword>
<name>D9PMP5_9ZZZZ</name>
<evidence type="ECO:0000256" key="5">
    <source>
        <dbReference type="ARBA" id="ARBA00023284"/>
    </source>
</evidence>
<feature type="domain" description="FAD/NAD(P)-binding" evidence="6">
    <location>
        <begin position="2"/>
        <end position="282"/>
    </location>
</feature>
<dbReference type="InterPro" id="IPR050097">
    <property type="entry name" value="Ferredoxin-NADP_redctase_2"/>
</dbReference>
<dbReference type="AlphaFoldDB" id="D9PMP5"/>
<dbReference type="InterPro" id="IPR036188">
    <property type="entry name" value="FAD/NAD-bd_sf"/>
</dbReference>
<organism evidence="7">
    <name type="scientific">sediment metagenome</name>
    <dbReference type="NCBI Taxonomy" id="749907"/>
    <lineage>
        <taxon>unclassified sequences</taxon>
        <taxon>metagenomes</taxon>
        <taxon>ecological metagenomes</taxon>
    </lineage>
</organism>
<gene>
    <name evidence="7" type="ORF">LDC_2823</name>
</gene>
<dbReference type="PRINTS" id="PR00469">
    <property type="entry name" value="PNDRDTASEII"/>
</dbReference>
<dbReference type="InterPro" id="IPR008255">
    <property type="entry name" value="Pyr_nucl-diS_OxRdtase_2_AS"/>
</dbReference>
<protein>
    <submittedName>
        <fullName evidence="7">Thioredoxin-disulfide reductase</fullName>
    </submittedName>
</protein>
<reference evidence="7" key="2">
    <citation type="journal article" date="2011" name="Microb. Ecol.">
        <title>Taxonomic and Functional Metagenomic Profiling of the Microbial Community in the Anoxic Sediment of a Sub-saline Shallow Lake (Laguna de Carrizo, Central Spain).</title>
        <authorList>
            <person name="Ferrer M."/>
            <person name="Guazzaroni M.E."/>
            <person name="Richter M."/>
            <person name="Garcia-Salamanca A."/>
            <person name="Yarza P."/>
            <person name="Suarez-Suarez A."/>
            <person name="Solano J."/>
            <person name="Alcaide M."/>
            <person name="van Dillewijn P."/>
            <person name="Molina-Henares M.A."/>
            <person name="Lopez-Cortes N."/>
            <person name="Al-Ramahi Y."/>
            <person name="Guerrero C."/>
            <person name="Acosta A."/>
            <person name="de Eugenio L.I."/>
            <person name="Martinez V."/>
            <person name="Marques S."/>
            <person name="Rojo F."/>
            <person name="Santero E."/>
            <person name="Genilloud O."/>
            <person name="Perez-Perez J."/>
            <person name="Rossello-Mora R."/>
            <person name="Ramos J.L."/>
        </authorList>
    </citation>
    <scope>NUCLEOTIDE SEQUENCE</scope>
</reference>